<keyword evidence="1" id="KW-0479">Metal-binding</keyword>
<dbReference type="PANTHER" id="PTHR31948">
    <property type="entry name" value="ZINC-FINGER HOMEODOMAIN PROTEIN 2"/>
    <property type="match status" value="1"/>
</dbReference>
<dbReference type="GO" id="GO:0003700">
    <property type="term" value="F:DNA-binding transcription factor activity"/>
    <property type="evidence" value="ECO:0007669"/>
    <property type="project" value="TreeGrafter"/>
</dbReference>
<keyword evidence="7" id="KW-1185">Reference proteome</keyword>
<dbReference type="EMBL" id="JACGWO010000001">
    <property type="protein sequence ID" value="KAK4438334.1"/>
    <property type="molecule type" value="Genomic_DNA"/>
</dbReference>
<evidence type="ECO:0000313" key="7">
    <source>
        <dbReference type="Proteomes" id="UP001293254"/>
    </source>
</evidence>
<evidence type="ECO:0000313" key="6">
    <source>
        <dbReference type="EMBL" id="KAK4438334.1"/>
    </source>
</evidence>
<evidence type="ECO:0000256" key="2">
    <source>
        <dbReference type="ARBA" id="ARBA00022771"/>
    </source>
</evidence>
<dbReference type="Proteomes" id="UP001293254">
    <property type="component" value="Unassembled WGS sequence"/>
</dbReference>
<evidence type="ECO:0000259" key="5">
    <source>
        <dbReference type="PROSITE" id="PS51523"/>
    </source>
</evidence>
<feature type="compositionally biased region" description="Low complexity" evidence="4">
    <location>
        <begin position="100"/>
        <end position="111"/>
    </location>
</feature>
<proteinExistence type="predicted"/>
<keyword evidence="3" id="KW-0862">Zinc</keyword>
<dbReference type="PROSITE" id="PS51523">
    <property type="entry name" value="ZF_HD_DIMER"/>
    <property type="match status" value="1"/>
</dbReference>
<sequence>MATNNISQEAWSEVLVIYRECLHNHAATTIPMAYIIDGCGLFEASGPNGMVCAACRCHRNFHRRLEVDIPHAQTQKKSLPNSMAGQQIMFCSHNHKPIRTSTTHTTTSAPTPVIPNPVPQPQFRPQTYTRLAQTSAPTGRQEMNRQFQRPEVPIQEASAQQIVEVVPEVF</sequence>
<dbReference type="GO" id="GO:0005634">
    <property type="term" value="C:nucleus"/>
    <property type="evidence" value="ECO:0007669"/>
    <property type="project" value="TreeGrafter"/>
</dbReference>
<dbReference type="Pfam" id="PF04770">
    <property type="entry name" value="ZF-HD_dimer"/>
    <property type="match status" value="1"/>
</dbReference>
<feature type="region of interest" description="Disordered" evidence="4">
    <location>
        <begin position="100"/>
        <end position="124"/>
    </location>
</feature>
<feature type="domain" description="ZF-HD dimerization-type" evidence="5">
    <location>
        <begin position="18"/>
        <end position="65"/>
    </location>
</feature>
<reference evidence="6" key="2">
    <citation type="journal article" date="2024" name="Plant">
        <title>Genomic evolution and insights into agronomic trait innovations of Sesamum species.</title>
        <authorList>
            <person name="Miao H."/>
            <person name="Wang L."/>
            <person name="Qu L."/>
            <person name="Liu H."/>
            <person name="Sun Y."/>
            <person name="Le M."/>
            <person name="Wang Q."/>
            <person name="Wei S."/>
            <person name="Zheng Y."/>
            <person name="Lin W."/>
            <person name="Duan Y."/>
            <person name="Cao H."/>
            <person name="Xiong S."/>
            <person name="Wang X."/>
            <person name="Wei L."/>
            <person name="Li C."/>
            <person name="Ma Q."/>
            <person name="Ju M."/>
            <person name="Zhao R."/>
            <person name="Li G."/>
            <person name="Mu C."/>
            <person name="Tian Q."/>
            <person name="Mei H."/>
            <person name="Zhang T."/>
            <person name="Gao T."/>
            <person name="Zhang H."/>
        </authorList>
    </citation>
    <scope>NUCLEOTIDE SEQUENCE</scope>
    <source>
        <strain evidence="6">3651</strain>
    </source>
</reference>
<keyword evidence="6" id="KW-0371">Homeobox</keyword>
<dbReference type="AlphaFoldDB" id="A0AAE2CY30"/>
<evidence type="ECO:0000256" key="1">
    <source>
        <dbReference type="ARBA" id="ARBA00022723"/>
    </source>
</evidence>
<accession>A0AAE2CY30</accession>
<comment type="caution">
    <text evidence="6">The sequence shown here is derived from an EMBL/GenBank/DDBJ whole genome shotgun (WGS) entry which is preliminary data.</text>
</comment>
<evidence type="ECO:0000256" key="4">
    <source>
        <dbReference type="SAM" id="MobiDB-lite"/>
    </source>
</evidence>
<evidence type="ECO:0000256" key="3">
    <source>
        <dbReference type="ARBA" id="ARBA00022833"/>
    </source>
</evidence>
<name>A0AAE2CY30_9LAMI</name>
<keyword evidence="2 6" id="KW-0863">Zinc-finger</keyword>
<gene>
    <name evidence="6" type="ORF">Salat_0167700</name>
</gene>
<protein>
    <submittedName>
        <fullName evidence="6">Zinc-finger homeodomain protein 10</fullName>
    </submittedName>
</protein>
<dbReference type="PANTHER" id="PTHR31948:SF72">
    <property type="entry name" value="ZINC-FINGER HOMEODOMAIN PROTEIN 10"/>
    <property type="match status" value="1"/>
</dbReference>
<dbReference type="GO" id="GO:0050793">
    <property type="term" value="P:regulation of developmental process"/>
    <property type="evidence" value="ECO:0007669"/>
    <property type="project" value="TreeGrafter"/>
</dbReference>
<keyword evidence="6" id="KW-0238">DNA-binding</keyword>
<dbReference type="GO" id="GO:0000976">
    <property type="term" value="F:transcription cis-regulatory region binding"/>
    <property type="evidence" value="ECO:0007669"/>
    <property type="project" value="TreeGrafter"/>
</dbReference>
<feature type="compositionally biased region" description="Pro residues" evidence="4">
    <location>
        <begin position="112"/>
        <end position="122"/>
    </location>
</feature>
<organism evidence="6 7">
    <name type="scientific">Sesamum alatum</name>
    <dbReference type="NCBI Taxonomy" id="300844"/>
    <lineage>
        <taxon>Eukaryota</taxon>
        <taxon>Viridiplantae</taxon>
        <taxon>Streptophyta</taxon>
        <taxon>Embryophyta</taxon>
        <taxon>Tracheophyta</taxon>
        <taxon>Spermatophyta</taxon>
        <taxon>Magnoliopsida</taxon>
        <taxon>eudicotyledons</taxon>
        <taxon>Gunneridae</taxon>
        <taxon>Pentapetalae</taxon>
        <taxon>asterids</taxon>
        <taxon>lamiids</taxon>
        <taxon>Lamiales</taxon>
        <taxon>Pedaliaceae</taxon>
        <taxon>Sesamum</taxon>
    </lineage>
</organism>
<reference evidence="6" key="1">
    <citation type="submission" date="2020-06" db="EMBL/GenBank/DDBJ databases">
        <authorList>
            <person name="Li T."/>
            <person name="Hu X."/>
            <person name="Zhang T."/>
            <person name="Song X."/>
            <person name="Zhang H."/>
            <person name="Dai N."/>
            <person name="Sheng W."/>
            <person name="Hou X."/>
            <person name="Wei L."/>
        </authorList>
    </citation>
    <scope>NUCLEOTIDE SEQUENCE</scope>
    <source>
        <strain evidence="6">3651</strain>
        <tissue evidence="6">Leaf</tissue>
    </source>
</reference>
<dbReference type="InterPro" id="IPR006456">
    <property type="entry name" value="ZF_HD_homeobox_Cys/His_dimer"/>
</dbReference>
<dbReference type="GO" id="GO:0008270">
    <property type="term" value="F:zinc ion binding"/>
    <property type="evidence" value="ECO:0007669"/>
    <property type="project" value="UniProtKB-KW"/>
</dbReference>
<dbReference type="NCBIfam" id="TIGR01566">
    <property type="entry name" value="ZF_HD_prot_N"/>
    <property type="match status" value="1"/>
</dbReference>